<evidence type="ECO:0008006" key="4">
    <source>
        <dbReference type="Google" id="ProtNLM"/>
    </source>
</evidence>
<evidence type="ECO:0000313" key="2">
    <source>
        <dbReference type="EMBL" id="MBY8883090.1"/>
    </source>
</evidence>
<sequence>MADIVIDYELLNQLGKDTDTLKHKISDARTAKHDYSPNDVGPDASFMIEEYYGAWSGAFKHAWNLLESLSNTYTSVARHWFDQDAGYAATANEQAAGFTHSIWEMKKSAYDNWLKLSHTYVTVHGFDDNGNPYEKQVPLADPDKPPEAPGQAPTGYSFTASDGSTHNTTSTYDADGNLTSNDTVITDGSGGMSYHEHSTFGDNGSYTTTVEHPDGTKTTETVTGNANGSGTKVDTYTDTDGKTTTTTWTGTGVNGSNPQWTEDKKPGDDRPPQGGGNGAGGGQHHGAYQP</sequence>
<feature type="compositionally biased region" description="Polar residues" evidence="1">
    <location>
        <begin position="154"/>
        <end position="183"/>
    </location>
</feature>
<feature type="compositionally biased region" description="Polar residues" evidence="1">
    <location>
        <begin position="218"/>
        <end position="229"/>
    </location>
</feature>
<gene>
    <name evidence="2" type="ORF">K7862_36465</name>
</gene>
<evidence type="ECO:0000256" key="1">
    <source>
        <dbReference type="SAM" id="MobiDB-lite"/>
    </source>
</evidence>
<comment type="caution">
    <text evidence="2">The sequence shown here is derived from an EMBL/GenBank/DDBJ whole genome shotgun (WGS) entry which is preliminary data.</text>
</comment>
<feature type="compositionally biased region" description="Low complexity" evidence="1">
    <location>
        <begin position="230"/>
        <end position="251"/>
    </location>
</feature>
<reference evidence="2 3" key="1">
    <citation type="submission" date="2021-08" db="EMBL/GenBank/DDBJ databases">
        <title>WGS of actinomycetes from Thailand.</title>
        <authorList>
            <person name="Thawai C."/>
        </authorList>
    </citation>
    <scope>NUCLEOTIDE SEQUENCE [LARGE SCALE GENOMIC DNA]</scope>
    <source>
        <strain evidence="2 3">PLK6-54</strain>
    </source>
</reference>
<organism evidence="2 3">
    <name type="scientific">Actinacidiphila acidipaludis</name>
    <dbReference type="NCBI Taxonomy" id="2873382"/>
    <lineage>
        <taxon>Bacteria</taxon>
        <taxon>Bacillati</taxon>
        <taxon>Actinomycetota</taxon>
        <taxon>Actinomycetes</taxon>
        <taxon>Kitasatosporales</taxon>
        <taxon>Streptomycetaceae</taxon>
        <taxon>Actinacidiphila</taxon>
    </lineage>
</organism>
<dbReference type="Proteomes" id="UP000778578">
    <property type="component" value="Unassembled WGS sequence"/>
</dbReference>
<feature type="region of interest" description="Disordered" evidence="1">
    <location>
        <begin position="212"/>
        <end position="290"/>
    </location>
</feature>
<feature type="compositionally biased region" description="Basic and acidic residues" evidence="1">
    <location>
        <begin position="261"/>
        <end position="271"/>
    </location>
</feature>
<feature type="compositionally biased region" description="Gly residues" evidence="1">
    <location>
        <begin position="273"/>
        <end position="284"/>
    </location>
</feature>
<feature type="region of interest" description="Disordered" evidence="1">
    <location>
        <begin position="132"/>
        <end position="183"/>
    </location>
</feature>
<name>A0ABS7QIW6_9ACTN</name>
<protein>
    <recommendedName>
        <fullName evidence="4">YD repeat-containing protein</fullName>
    </recommendedName>
</protein>
<keyword evidence="3" id="KW-1185">Reference proteome</keyword>
<dbReference type="RefSeq" id="WP_222969989.1">
    <property type="nucleotide sequence ID" value="NZ_JAINZZ010000107.1"/>
</dbReference>
<accession>A0ABS7QIW6</accession>
<evidence type="ECO:0000313" key="3">
    <source>
        <dbReference type="Proteomes" id="UP000778578"/>
    </source>
</evidence>
<proteinExistence type="predicted"/>
<dbReference type="EMBL" id="JAINZZ010000107">
    <property type="protein sequence ID" value="MBY8883090.1"/>
    <property type="molecule type" value="Genomic_DNA"/>
</dbReference>